<comment type="caution">
    <text evidence="1">The sequence shown here is derived from an EMBL/GenBank/DDBJ whole genome shotgun (WGS) entry which is preliminary data.</text>
</comment>
<evidence type="ECO:0000313" key="2">
    <source>
        <dbReference type="Proteomes" id="UP001276150"/>
    </source>
</evidence>
<dbReference type="Proteomes" id="UP001276150">
    <property type="component" value="Unassembled WGS sequence"/>
</dbReference>
<gene>
    <name evidence="1" type="ORF">ORD21_16745</name>
</gene>
<dbReference type="EMBL" id="JAPMIV010000052">
    <property type="protein sequence ID" value="MDV6376245.1"/>
    <property type="molecule type" value="Genomic_DNA"/>
</dbReference>
<organism evidence="1 2">
    <name type="scientific">Deinococcus arenicola</name>
    <dbReference type="NCBI Taxonomy" id="2994950"/>
    <lineage>
        <taxon>Bacteria</taxon>
        <taxon>Thermotogati</taxon>
        <taxon>Deinococcota</taxon>
        <taxon>Deinococci</taxon>
        <taxon>Deinococcales</taxon>
        <taxon>Deinococcaceae</taxon>
        <taxon>Deinococcus</taxon>
    </lineage>
</organism>
<accession>A0ABU4DUZ2</accession>
<protein>
    <submittedName>
        <fullName evidence="1">Uncharacterized protein</fullName>
    </submittedName>
</protein>
<dbReference type="RefSeq" id="WP_317641598.1">
    <property type="nucleotide sequence ID" value="NZ_JAPMIV010000052.1"/>
</dbReference>
<keyword evidence="2" id="KW-1185">Reference proteome</keyword>
<reference evidence="1 2" key="1">
    <citation type="submission" date="2022-11" db="EMBL/GenBank/DDBJ databases">
        <title>Deinococcus ZS9-10, Low Temperature and Draught-tolerating, UV-resistant Bacteria from Continental Antarctica.</title>
        <authorList>
            <person name="Cheng L."/>
        </authorList>
    </citation>
    <scope>NUCLEOTIDE SEQUENCE [LARGE SCALE GENOMIC DNA]</scope>
    <source>
        <strain evidence="1 2">ZS9-10</strain>
    </source>
</reference>
<name>A0ABU4DUZ2_9DEIO</name>
<evidence type="ECO:0000313" key="1">
    <source>
        <dbReference type="EMBL" id="MDV6376245.1"/>
    </source>
</evidence>
<proteinExistence type="predicted"/>
<sequence length="128" mass="13990">MAGRAEFAVESSNDDTGGGWDGDLLVLPRRYEGYIAVHYQATVDQRDTFADEARLTAALGTYMEDARVQAIPGLRQFGVVPARWFLNDRPVALQHPPVLTLSVEWSMGVDLLIPSEFLNPDATGGVTP</sequence>